<evidence type="ECO:0000259" key="9">
    <source>
        <dbReference type="Pfam" id="PF12704"/>
    </source>
</evidence>
<evidence type="ECO:0000256" key="1">
    <source>
        <dbReference type="ARBA" id="ARBA00004651"/>
    </source>
</evidence>
<keyword evidence="6" id="KW-0175">Coiled coil</keyword>
<feature type="transmembrane region" description="Helical" evidence="7">
    <location>
        <begin position="1022"/>
        <end position="1042"/>
    </location>
</feature>
<keyword evidence="3 7" id="KW-0812">Transmembrane</keyword>
<feature type="transmembrane region" description="Helical" evidence="7">
    <location>
        <begin position="696"/>
        <end position="716"/>
    </location>
</feature>
<keyword evidence="4 7" id="KW-1133">Transmembrane helix</keyword>
<keyword evidence="2" id="KW-1003">Cell membrane</keyword>
<organism evidence="10 11">
    <name type="scientific">Inconstantimicrobium porci</name>
    <dbReference type="NCBI Taxonomy" id="2652291"/>
    <lineage>
        <taxon>Bacteria</taxon>
        <taxon>Bacillati</taxon>
        <taxon>Bacillota</taxon>
        <taxon>Clostridia</taxon>
        <taxon>Eubacteriales</taxon>
        <taxon>Clostridiaceae</taxon>
        <taxon>Inconstantimicrobium</taxon>
    </lineage>
</organism>
<feature type="domain" description="MacB-like periplasmic core" evidence="9">
    <location>
        <begin position="700"/>
        <end position="888"/>
    </location>
</feature>
<feature type="transmembrane region" description="Helical" evidence="7">
    <location>
        <begin position="621"/>
        <end position="644"/>
    </location>
</feature>
<accession>A0A7X2N0D8</accession>
<feature type="transmembrane region" description="Helical" evidence="7">
    <location>
        <begin position="981"/>
        <end position="1002"/>
    </location>
</feature>
<evidence type="ECO:0000313" key="11">
    <source>
        <dbReference type="Proteomes" id="UP000460287"/>
    </source>
</evidence>
<sequence length="1057" mass="119114">MVSGKVQKMKKKALRKDFLMEIKNSLPRFLSIFFIVVLGVAFYSGIKSAKNDMMISADKYYDESRLMDIKVMSTLGLSDKDIEALSKVKGVYKAEGSYSADLMSETKDNKKPVIKVMSLHNDINKVTLVKGKMPSNDNECLVDNSMAKHFDYKIGDKISLMSGNDTDISNTLKNSEFVISGFVDSSMYLSAERGKSTIGTGKINGFMFINKQCFSLKAYTEAYILSNGALNETSYFDSYNDNVNETIDDIKKIATVRENERLSEVKEEAEAKIKDAKEELSNSKIEAYIKFADAKKQIADAQAKINSGKDEIAANELQITLAKNELTANKKKIEDSKKQIADGKIEIKNAEISLSENEKKVDEGLEQVALGIKSIESAEIPEGLKKQQIETLKKQQSSLQENKAVLDASRKQLQSKMNELLKGEEEIKSSEAKIKNVEAELAAGEQKLAAGKRKIANGEKTLNDSISKYEAEKKNADEKFAEAEEKIADSEEEINDIKKPTWYVQDRSTLIAYSEYGDNAEKIGAIGRVFPLIFFLVAALVSLTTMTRMVEEGRMQIGTLKALGYNKADIASKFVLYAFIASTCGSILGFLIGEQVFPRIIIVSYKMMYPTLPYIETPINWYYAFTASLLAVACTTVVTIIACYKELMSQPSYLMRPAAPKAGKRILIERIPFIWNRLNFTKKSTLRNLMRYKKRFFMTTFGIAGCMALLLVGYGIKDSISDIVHIQYNDIHVYDGSITVNTESSDKEMSKLYNTINNSNDVDKYLNADMIPVDVTASGSKKDVYLFVPKNLSDLDSFIKFHDRTSKDIYKLDDDGVILTEKLAKLVGAKKGDTITIKNDDKEVKVKVSAVTENYINHYVYMSPSLYEKEFSKAPSYNQILIKSTDNTKKTTDRFTEEVLKSKAVRAVMFNNAISKNFDEMMGRMNIVIYVLIVSAGLLAFIVLYNLNNINVTERQRELATIKVLGFYDNEVAEYVYRENIILTLMGSIFGVFLGILLHKYIITTVETEMIMFGRKIKFMSIVYSLILTYIFSAIVNFVMYFKLKKIDMIESLKSIE</sequence>
<name>A0A7X2N0D8_9CLOT</name>
<dbReference type="InterPro" id="IPR038766">
    <property type="entry name" value="Membrane_comp_ABC_pdt"/>
</dbReference>
<evidence type="ECO:0000259" key="8">
    <source>
        <dbReference type="Pfam" id="PF02687"/>
    </source>
</evidence>
<feature type="transmembrane region" description="Helical" evidence="7">
    <location>
        <begin position="574"/>
        <end position="601"/>
    </location>
</feature>
<dbReference type="Pfam" id="PF02687">
    <property type="entry name" value="FtsX"/>
    <property type="match status" value="2"/>
</dbReference>
<dbReference type="GO" id="GO:0005886">
    <property type="term" value="C:plasma membrane"/>
    <property type="evidence" value="ECO:0007669"/>
    <property type="project" value="UniProtKB-SubCell"/>
</dbReference>
<protein>
    <submittedName>
        <fullName evidence="10">FtsX-like permease family protein</fullName>
    </submittedName>
</protein>
<feature type="coiled-coil region" evidence="6">
    <location>
        <begin position="406"/>
        <end position="493"/>
    </location>
</feature>
<dbReference type="EMBL" id="VULX01000018">
    <property type="protein sequence ID" value="MSR91910.1"/>
    <property type="molecule type" value="Genomic_DNA"/>
</dbReference>
<comment type="caution">
    <text evidence="10">The sequence shown here is derived from an EMBL/GenBank/DDBJ whole genome shotgun (WGS) entry which is preliminary data.</text>
</comment>
<gene>
    <name evidence="10" type="ORF">FYJ33_10970</name>
</gene>
<dbReference type="InterPro" id="IPR003838">
    <property type="entry name" value="ABC3_permease_C"/>
</dbReference>
<feature type="transmembrane region" description="Helical" evidence="7">
    <location>
        <begin position="529"/>
        <end position="546"/>
    </location>
</feature>
<dbReference type="PANTHER" id="PTHR30287">
    <property type="entry name" value="MEMBRANE COMPONENT OF PREDICTED ABC SUPERFAMILY METABOLITE UPTAKE TRANSPORTER"/>
    <property type="match status" value="1"/>
</dbReference>
<feature type="domain" description="ABC3 transporter permease C-terminal" evidence="8">
    <location>
        <begin position="931"/>
        <end position="1047"/>
    </location>
</feature>
<dbReference type="AlphaFoldDB" id="A0A7X2N0D8"/>
<evidence type="ECO:0000256" key="4">
    <source>
        <dbReference type="ARBA" id="ARBA00022989"/>
    </source>
</evidence>
<proteinExistence type="predicted"/>
<feature type="domain" description="ABC3 transporter permease C-terminal" evidence="8">
    <location>
        <begin position="529"/>
        <end position="645"/>
    </location>
</feature>
<keyword evidence="5 7" id="KW-0472">Membrane</keyword>
<dbReference type="Pfam" id="PF12704">
    <property type="entry name" value="MacB_PCD"/>
    <property type="match status" value="1"/>
</dbReference>
<feature type="transmembrane region" description="Helical" evidence="7">
    <location>
        <begin position="25"/>
        <end position="46"/>
    </location>
</feature>
<dbReference type="SUPFAM" id="SSF90242">
    <property type="entry name" value="Dimerization motif of sir4"/>
    <property type="match status" value="1"/>
</dbReference>
<evidence type="ECO:0000256" key="7">
    <source>
        <dbReference type="SAM" id="Phobius"/>
    </source>
</evidence>
<evidence type="ECO:0000256" key="3">
    <source>
        <dbReference type="ARBA" id="ARBA00022692"/>
    </source>
</evidence>
<feature type="coiled-coil region" evidence="6">
    <location>
        <begin position="252"/>
        <end position="353"/>
    </location>
</feature>
<reference evidence="10 11" key="1">
    <citation type="submission" date="2019-08" db="EMBL/GenBank/DDBJ databases">
        <title>In-depth cultivation of the pig gut microbiome towards novel bacterial diversity and tailored functional studies.</title>
        <authorList>
            <person name="Wylensek D."/>
            <person name="Hitch T.C.A."/>
            <person name="Clavel T."/>
        </authorList>
    </citation>
    <scope>NUCLEOTIDE SEQUENCE [LARGE SCALE GENOMIC DNA]</scope>
    <source>
        <strain evidence="10 11">WCA-383-APC-5B</strain>
    </source>
</reference>
<evidence type="ECO:0000313" key="10">
    <source>
        <dbReference type="EMBL" id="MSR91910.1"/>
    </source>
</evidence>
<evidence type="ECO:0000256" key="2">
    <source>
        <dbReference type="ARBA" id="ARBA00022475"/>
    </source>
</evidence>
<feature type="transmembrane region" description="Helical" evidence="7">
    <location>
        <begin position="927"/>
        <end position="947"/>
    </location>
</feature>
<dbReference type="InterPro" id="IPR025857">
    <property type="entry name" value="MacB_PCD"/>
</dbReference>
<comment type="subcellular location">
    <subcellularLocation>
        <location evidence="1">Cell membrane</location>
        <topology evidence="1">Multi-pass membrane protein</topology>
    </subcellularLocation>
</comment>
<keyword evidence="11" id="KW-1185">Reference proteome</keyword>
<evidence type="ECO:0000256" key="6">
    <source>
        <dbReference type="SAM" id="Coils"/>
    </source>
</evidence>
<dbReference type="Proteomes" id="UP000460287">
    <property type="component" value="Unassembled WGS sequence"/>
</dbReference>
<dbReference type="PANTHER" id="PTHR30287:SF1">
    <property type="entry name" value="INNER MEMBRANE PROTEIN"/>
    <property type="match status" value="1"/>
</dbReference>
<evidence type="ECO:0000256" key="5">
    <source>
        <dbReference type="ARBA" id="ARBA00023136"/>
    </source>
</evidence>